<name>A0ABS3Z4U8_9BACT</name>
<dbReference type="RefSeq" id="WP_209144485.1">
    <property type="nucleotide sequence ID" value="NZ_JAGHKO010000024.1"/>
</dbReference>
<dbReference type="Proteomes" id="UP000677244">
    <property type="component" value="Unassembled WGS sequence"/>
</dbReference>
<proteinExistence type="predicted"/>
<reference evidence="1 2" key="1">
    <citation type="submission" date="2021-03" db="EMBL/GenBank/DDBJ databases">
        <title>Assistant Professor.</title>
        <authorList>
            <person name="Huq M.A."/>
        </authorList>
    </citation>
    <scope>NUCLEOTIDE SEQUENCE [LARGE SCALE GENOMIC DNA]</scope>
    <source>
        <strain evidence="1 2">MAH-29</strain>
    </source>
</reference>
<gene>
    <name evidence="1" type="ORF">J7I42_33095</name>
</gene>
<protein>
    <recommendedName>
        <fullName evidence="3">TonB-dependent receptor plug domain-containing protein</fullName>
    </recommendedName>
</protein>
<dbReference type="EMBL" id="JAGHKO010000024">
    <property type="protein sequence ID" value="MBO9205171.1"/>
    <property type="molecule type" value="Genomic_DNA"/>
</dbReference>
<comment type="caution">
    <text evidence="1">The sequence shown here is derived from an EMBL/GenBank/DDBJ whole genome shotgun (WGS) entry which is preliminary data.</text>
</comment>
<evidence type="ECO:0000313" key="1">
    <source>
        <dbReference type="EMBL" id="MBO9205171.1"/>
    </source>
</evidence>
<keyword evidence="2" id="KW-1185">Reference proteome</keyword>
<sequence length="58" mass="6254">MITLAIKLEPASSAMEDVVVVGYGTTQKINLTGAVDQVSGEELENRSVPLKVCAFMIW</sequence>
<evidence type="ECO:0008006" key="3">
    <source>
        <dbReference type="Google" id="ProtNLM"/>
    </source>
</evidence>
<organism evidence="1 2">
    <name type="scientific">Niastella soli</name>
    <dbReference type="NCBI Taxonomy" id="2821487"/>
    <lineage>
        <taxon>Bacteria</taxon>
        <taxon>Pseudomonadati</taxon>
        <taxon>Bacteroidota</taxon>
        <taxon>Chitinophagia</taxon>
        <taxon>Chitinophagales</taxon>
        <taxon>Chitinophagaceae</taxon>
        <taxon>Niastella</taxon>
    </lineage>
</organism>
<accession>A0ABS3Z4U8</accession>
<evidence type="ECO:0000313" key="2">
    <source>
        <dbReference type="Proteomes" id="UP000677244"/>
    </source>
</evidence>